<reference evidence="2 3" key="1">
    <citation type="submission" date="2018-11" db="EMBL/GenBank/DDBJ databases">
        <title>Genomic Encyclopedia of Type Strains, Phase IV (KMG-IV): sequencing the most valuable type-strain genomes for metagenomic binning, comparative biology and taxonomic classification.</title>
        <authorList>
            <person name="Goeker M."/>
        </authorList>
    </citation>
    <scope>NUCLEOTIDE SEQUENCE [LARGE SCALE GENOMIC DNA]</scope>
    <source>
        <strain evidence="2 3">DSM 21945</strain>
    </source>
</reference>
<feature type="signal peptide" evidence="1">
    <location>
        <begin position="1"/>
        <end position="19"/>
    </location>
</feature>
<sequence>MRAALLFALSLLLSACSQAPDTGDMTRILSRQYQQQLGPDAVLIRNLEKVDGKAKGKDGYLVDVKYDLVFLKGFDQLTGEAQDKARDGQWLGMLDKGLSLWQLHLTFGNFKSGDVVPVEQRYELVKTDAGWDLAANWDSH</sequence>
<dbReference type="RefSeq" id="WP_050659474.1">
    <property type="nucleotide sequence ID" value="NZ_JBLXAC010000006.1"/>
</dbReference>
<accession>A0A3N1P8Q7</accession>
<dbReference type="Proteomes" id="UP000268033">
    <property type="component" value="Unassembled WGS sequence"/>
</dbReference>
<dbReference type="PROSITE" id="PS51257">
    <property type="entry name" value="PROKAR_LIPOPROTEIN"/>
    <property type="match status" value="1"/>
</dbReference>
<dbReference type="EMBL" id="RJUL01000006">
    <property type="protein sequence ID" value="ROQ24935.1"/>
    <property type="molecule type" value="Genomic_DNA"/>
</dbReference>
<feature type="chain" id="PRO_5018258961" description="Lipoprotein" evidence="1">
    <location>
        <begin position="20"/>
        <end position="140"/>
    </location>
</feature>
<keyword evidence="1" id="KW-0732">Signal</keyword>
<dbReference type="AlphaFoldDB" id="A0A3N1P8Q7"/>
<protein>
    <recommendedName>
        <fullName evidence="4">Lipoprotein</fullName>
    </recommendedName>
</protein>
<keyword evidence="3" id="KW-1185">Reference proteome</keyword>
<gene>
    <name evidence="2" type="ORF">EDC28_106183</name>
</gene>
<evidence type="ECO:0008006" key="4">
    <source>
        <dbReference type="Google" id="ProtNLM"/>
    </source>
</evidence>
<dbReference type="STRING" id="584787.GCA_001247655_04021"/>
<proteinExistence type="predicted"/>
<evidence type="ECO:0000256" key="1">
    <source>
        <dbReference type="SAM" id="SignalP"/>
    </source>
</evidence>
<organism evidence="2 3">
    <name type="scientific">Gallaecimonas pentaromativorans</name>
    <dbReference type="NCBI Taxonomy" id="584787"/>
    <lineage>
        <taxon>Bacteria</taxon>
        <taxon>Pseudomonadati</taxon>
        <taxon>Pseudomonadota</taxon>
        <taxon>Gammaproteobacteria</taxon>
        <taxon>Enterobacterales</taxon>
        <taxon>Gallaecimonadaceae</taxon>
        <taxon>Gallaecimonas</taxon>
    </lineage>
</organism>
<name>A0A3N1P8Q7_9GAMM</name>
<evidence type="ECO:0000313" key="3">
    <source>
        <dbReference type="Proteomes" id="UP000268033"/>
    </source>
</evidence>
<comment type="caution">
    <text evidence="2">The sequence shown here is derived from an EMBL/GenBank/DDBJ whole genome shotgun (WGS) entry which is preliminary data.</text>
</comment>
<evidence type="ECO:0000313" key="2">
    <source>
        <dbReference type="EMBL" id="ROQ24935.1"/>
    </source>
</evidence>
<dbReference type="OrthoDB" id="5769674at2"/>